<dbReference type="PANTHER" id="PTHR46910">
    <property type="entry name" value="TRANSCRIPTION FACTOR PDR1"/>
    <property type="match status" value="1"/>
</dbReference>
<dbReference type="Pfam" id="PF04082">
    <property type="entry name" value="Fungal_trans"/>
    <property type="match status" value="1"/>
</dbReference>
<dbReference type="GO" id="GO:0003700">
    <property type="term" value="F:DNA-binding transcription factor activity"/>
    <property type="evidence" value="ECO:0007669"/>
    <property type="project" value="InterPro"/>
</dbReference>
<keyword evidence="1" id="KW-0805">Transcription regulation</keyword>
<accession>A0A8H6E5E2</accession>
<dbReference type="Proteomes" id="UP000541154">
    <property type="component" value="Unassembled WGS sequence"/>
</dbReference>
<dbReference type="CDD" id="cd12148">
    <property type="entry name" value="fungal_TF_MHR"/>
    <property type="match status" value="1"/>
</dbReference>
<keyword evidence="3" id="KW-0539">Nucleus</keyword>
<dbReference type="GO" id="GO:0003677">
    <property type="term" value="F:DNA binding"/>
    <property type="evidence" value="ECO:0007669"/>
    <property type="project" value="InterPro"/>
</dbReference>
<dbReference type="InterPro" id="IPR050987">
    <property type="entry name" value="AtrR-like"/>
</dbReference>
<evidence type="ECO:0000256" key="2">
    <source>
        <dbReference type="ARBA" id="ARBA00023163"/>
    </source>
</evidence>
<evidence type="ECO:0000313" key="6">
    <source>
        <dbReference type="Proteomes" id="UP000541154"/>
    </source>
</evidence>
<dbReference type="EMBL" id="SPNV01000142">
    <property type="protein sequence ID" value="KAF5860101.1"/>
    <property type="molecule type" value="Genomic_DNA"/>
</dbReference>
<feature type="domain" description="Xylanolytic transcriptional activator regulatory" evidence="4">
    <location>
        <begin position="69"/>
        <end position="309"/>
    </location>
</feature>
<evidence type="ECO:0000313" key="5">
    <source>
        <dbReference type="EMBL" id="KAF5860101.1"/>
    </source>
</evidence>
<dbReference type="AlphaFoldDB" id="A0A8H6E5E2"/>
<keyword evidence="6" id="KW-1185">Reference proteome</keyword>
<comment type="caution">
    <text evidence="5">The sequence shown here is derived from an EMBL/GenBank/DDBJ whole genome shotgun (WGS) entry which is preliminary data.</text>
</comment>
<proteinExistence type="predicted"/>
<sequence>MRQSATGVFAMREVELQLTCVYEGADDIQSHAAPSLHQALFKSKSSNAWLRSAYTAMQKDRSLCLKNANTYFGTVHKWLPLVNKESFKARWEEPSFEPTTEDCLLLLSMCLIIQRPDEQQSPSMMETEQYHAVKHLFQHAFTDSISSPLVAVLQAGVLLATYEYGHGMVHAAHSTVYSCISAAITLGLHQSKACSCSRFSAGWKDQGEGAYVWWALVISERIFCLWRPDEGRLPITRVVNEIDLLHDLDIPESFADSNNIPAGDRSPEANFYRQVQSSILIGHILEQINSPDPDQDESKSAFRILDSRLRRAIEINLGAEANHLGSASEALAMNRSRADGELQVDQNTMRSG</sequence>
<gene>
    <name evidence="5" type="ORF">ETB97_002062</name>
</gene>
<protein>
    <recommendedName>
        <fullName evidence="4">Xylanolytic transcriptional activator regulatory domain-containing protein</fullName>
    </recommendedName>
</protein>
<dbReference type="PANTHER" id="PTHR46910:SF11">
    <property type="entry name" value="ZN(2)-C6 FUNGAL-TYPE DOMAIN-CONTAINING PROTEIN"/>
    <property type="match status" value="1"/>
</dbReference>
<name>A0A8H6E5E2_PETAA</name>
<dbReference type="GO" id="GO:0008270">
    <property type="term" value="F:zinc ion binding"/>
    <property type="evidence" value="ECO:0007669"/>
    <property type="project" value="InterPro"/>
</dbReference>
<dbReference type="InterPro" id="IPR007219">
    <property type="entry name" value="XnlR_reg_dom"/>
</dbReference>
<dbReference type="GO" id="GO:0006351">
    <property type="term" value="P:DNA-templated transcription"/>
    <property type="evidence" value="ECO:0007669"/>
    <property type="project" value="InterPro"/>
</dbReference>
<evidence type="ECO:0000256" key="3">
    <source>
        <dbReference type="ARBA" id="ARBA00023242"/>
    </source>
</evidence>
<keyword evidence="2" id="KW-0804">Transcription</keyword>
<reference evidence="5 6" key="1">
    <citation type="submission" date="2019-04" db="EMBL/GenBank/DDBJ databases">
        <title>Aspergillus burnettii sp. nov., novel species from soil in southeast Queensland.</title>
        <authorList>
            <person name="Gilchrist C.L.M."/>
            <person name="Pitt J.I."/>
            <person name="Lange L."/>
            <person name="Lacey H.J."/>
            <person name="Vuong D."/>
            <person name="Midgley D.J."/>
            <person name="Greenfield P."/>
            <person name="Bradbury M."/>
            <person name="Lacey E."/>
            <person name="Busk P.K."/>
            <person name="Pilgaard B."/>
            <person name="Chooi Y.H."/>
            <person name="Piggott A.M."/>
        </authorList>
    </citation>
    <scope>NUCLEOTIDE SEQUENCE [LARGE SCALE GENOMIC DNA]</scope>
    <source>
        <strain evidence="5 6">FRR 5400</strain>
    </source>
</reference>
<evidence type="ECO:0000256" key="1">
    <source>
        <dbReference type="ARBA" id="ARBA00023015"/>
    </source>
</evidence>
<organism evidence="5 6">
    <name type="scientific">Petromyces alliaceus</name>
    <name type="common">Aspergillus alliaceus</name>
    <dbReference type="NCBI Taxonomy" id="209559"/>
    <lineage>
        <taxon>Eukaryota</taxon>
        <taxon>Fungi</taxon>
        <taxon>Dikarya</taxon>
        <taxon>Ascomycota</taxon>
        <taxon>Pezizomycotina</taxon>
        <taxon>Eurotiomycetes</taxon>
        <taxon>Eurotiomycetidae</taxon>
        <taxon>Eurotiales</taxon>
        <taxon>Aspergillaceae</taxon>
        <taxon>Aspergillus</taxon>
        <taxon>Aspergillus subgen. Circumdati</taxon>
    </lineage>
</organism>
<evidence type="ECO:0000259" key="4">
    <source>
        <dbReference type="Pfam" id="PF04082"/>
    </source>
</evidence>